<dbReference type="InterPro" id="IPR010179">
    <property type="entry name" value="CRISPR-assoc_prot_Cse3"/>
</dbReference>
<accession>A0A543AS30</accession>
<dbReference type="SMART" id="SM01101">
    <property type="entry name" value="CRISPR_assoc"/>
    <property type="match status" value="1"/>
</dbReference>
<dbReference type="RefSeq" id="WP_142035212.1">
    <property type="nucleotide sequence ID" value="NZ_JBHTGS010000001.1"/>
</dbReference>
<dbReference type="InParanoid" id="A0A543AS30"/>
<reference evidence="1 2" key="1">
    <citation type="submission" date="2019-06" db="EMBL/GenBank/DDBJ databases">
        <title>Sequencing the genomes of 1000 actinobacteria strains.</title>
        <authorList>
            <person name="Klenk H.-P."/>
        </authorList>
    </citation>
    <scope>NUCLEOTIDE SEQUENCE [LARGE SCALE GENOMIC DNA]</scope>
    <source>
        <strain evidence="1 2">DSM 45928</strain>
    </source>
</reference>
<dbReference type="NCBIfam" id="TIGR01907">
    <property type="entry name" value="casE_Cse3"/>
    <property type="match status" value="1"/>
</dbReference>
<dbReference type="OrthoDB" id="9795689at2"/>
<keyword evidence="2" id="KW-1185">Reference proteome</keyword>
<dbReference type="Gene3D" id="3.30.70.1200">
    <property type="entry name" value="Crispr-associated protein, domain 1"/>
    <property type="match status" value="1"/>
</dbReference>
<dbReference type="EMBL" id="VFOW01000001">
    <property type="protein sequence ID" value="TQL75390.1"/>
    <property type="molecule type" value="Genomic_DNA"/>
</dbReference>
<comment type="caution">
    <text evidence="1">The sequence shown here is derived from an EMBL/GenBank/DDBJ whole genome shotgun (WGS) entry which is preliminary data.</text>
</comment>
<organism evidence="1 2">
    <name type="scientific">Stackebrandtia endophytica</name>
    <dbReference type="NCBI Taxonomy" id="1496996"/>
    <lineage>
        <taxon>Bacteria</taxon>
        <taxon>Bacillati</taxon>
        <taxon>Actinomycetota</taxon>
        <taxon>Actinomycetes</taxon>
        <taxon>Glycomycetales</taxon>
        <taxon>Glycomycetaceae</taxon>
        <taxon>Stackebrandtia</taxon>
    </lineage>
</organism>
<sequence length="213" mass="23745">MTGWLTRITVATHHRDIRRMLTDGQAQHRYLMRLVDDDLGEHPRRTAGLLYRIENIDATTTMLVQTAQEPRTERLPSSSLMAVQTRQIGPIIGALHPGRLVKYRIVANPTKRWGNSAAPEQQGKLRVLRGDSAQQWWIDRADGHGLDINSTQWRPLPDVTVKRGRHAMAQFDGTATVRDAAAVRDAILTGIGRARSYGCGLLSLALIKGLTDD</sequence>
<dbReference type="Gene3D" id="3.30.70.1210">
    <property type="entry name" value="Crispr-associated protein, domain 2"/>
    <property type="match status" value="1"/>
</dbReference>
<dbReference type="AlphaFoldDB" id="A0A543AS30"/>
<dbReference type="Pfam" id="PF08798">
    <property type="entry name" value="CRISPR_assoc"/>
    <property type="match status" value="1"/>
</dbReference>
<protein>
    <submittedName>
        <fullName evidence="1">CRISPR-associated Cse3 family protein</fullName>
    </submittedName>
</protein>
<name>A0A543AS30_9ACTN</name>
<evidence type="ECO:0000313" key="2">
    <source>
        <dbReference type="Proteomes" id="UP000317043"/>
    </source>
</evidence>
<evidence type="ECO:0000313" key="1">
    <source>
        <dbReference type="EMBL" id="TQL75390.1"/>
    </source>
</evidence>
<proteinExistence type="predicted"/>
<dbReference type="Proteomes" id="UP000317043">
    <property type="component" value="Unassembled WGS sequence"/>
</dbReference>
<dbReference type="CDD" id="cd09727">
    <property type="entry name" value="Cas6_I-E"/>
    <property type="match status" value="1"/>
</dbReference>
<dbReference type="SUPFAM" id="SSF117987">
    <property type="entry name" value="CRISPR-associated protein"/>
    <property type="match status" value="2"/>
</dbReference>
<gene>
    <name evidence="1" type="ORF">FB566_0891</name>
</gene>